<comment type="similarity">
    <text evidence="2">Belongs to the AROS family.</text>
</comment>
<reference evidence="6 7" key="1">
    <citation type="submission" date="2024-08" db="EMBL/GenBank/DDBJ databases">
        <title>The draft genome of Apodemus speciosus.</title>
        <authorList>
            <person name="Nabeshima K."/>
            <person name="Suzuki S."/>
            <person name="Onuma M."/>
        </authorList>
    </citation>
    <scope>NUCLEOTIDE SEQUENCE [LARGE SCALE GENOMIC DNA]</scope>
    <source>
        <strain evidence="6">IB14-021</strain>
    </source>
</reference>
<keyword evidence="4" id="KW-0539">Nucleus</keyword>
<dbReference type="Proteomes" id="UP001623349">
    <property type="component" value="Unassembled WGS sequence"/>
</dbReference>
<comment type="subcellular location">
    <subcellularLocation>
        <location evidence="1">Nucleus</location>
        <location evidence="1">Nucleolus</location>
    </subcellularLocation>
</comment>
<sequence length="81" mass="9630">MAEYQKRQRRDHLKANLKFMTSMRSTVPESVTQQILQQNQGRKACDRLVAKTKNKKKKKKAEGTVFTEEDFQKFQREYFGS</sequence>
<dbReference type="PANTHER" id="PTHR31454">
    <property type="entry name" value="ACTIVE REGULATOR OF SIRT1"/>
    <property type="match status" value="1"/>
</dbReference>
<dbReference type="EMBL" id="BAAFST010000015">
    <property type="protein sequence ID" value="GAB1299611.1"/>
    <property type="molecule type" value="Genomic_DNA"/>
</dbReference>
<evidence type="ECO:0000313" key="7">
    <source>
        <dbReference type="Proteomes" id="UP001623349"/>
    </source>
</evidence>
<evidence type="ECO:0000256" key="4">
    <source>
        <dbReference type="ARBA" id="ARBA00023242"/>
    </source>
</evidence>
<accession>A0ABQ0FK80</accession>
<comment type="caution">
    <text evidence="6">The sequence shown here is derived from an EMBL/GenBank/DDBJ whole genome shotgun (WGS) entry which is preliminary data.</text>
</comment>
<dbReference type="Pfam" id="PF15684">
    <property type="entry name" value="AROS"/>
    <property type="match status" value="1"/>
</dbReference>
<evidence type="ECO:0000256" key="3">
    <source>
        <dbReference type="ARBA" id="ARBA00016855"/>
    </source>
</evidence>
<keyword evidence="7" id="KW-1185">Reference proteome</keyword>
<organism evidence="6 7">
    <name type="scientific">Apodemus speciosus</name>
    <name type="common">Large Japanese field mouse</name>
    <dbReference type="NCBI Taxonomy" id="105296"/>
    <lineage>
        <taxon>Eukaryota</taxon>
        <taxon>Metazoa</taxon>
        <taxon>Chordata</taxon>
        <taxon>Craniata</taxon>
        <taxon>Vertebrata</taxon>
        <taxon>Euteleostomi</taxon>
        <taxon>Mammalia</taxon>
        <taxon>Eutheria</taxon>
        <taxon>Euarchontoglires</taxon>
        <taxon>Glires</taxon>
        <taxon>Rodentia</taxon>
        <taxon>Myomorpha</taxon>
        <taxon>Muroidea</taxon>
        <taxon>Muridae</taxon>
        <taxon>Murinae</taxon>
        <taxon>Apodemus</taxon>
    </lineage>
</organism>
<dbReference type="PRINTS" id="PR02029">
    <property type="entry name" value="ACTREGSIRT1"/>
</dbReference>
<evidence type="ECO:0000256" key="1">
    <source>
        <dbReference type="ARBA" id="ARBA00004604"/>
    </source>
</evidence>
<evidence type="ECO:0000256" key="2">
    <source>
        <dbReference type="ARBA" id="ARBA00007318"/>
    </source>
</evidence>
<name>A0ABQ0FK80_APOSI</name>
<dbReference type="InterPro" id="IPR023262">
    <property type="entry name" value="AROS"/>
</dbReference>
<evidence type="ECO:0000313" key="6">
    <source>
        <dbReference type="EMBL" id="GAB1299611.1"/>
    </source>
</evidence>
<gene>
    <name evidence="6" type="ORF">APTSU1_001484700</name>
</gene>
<evidence type="ECO:0000256" key="5">
    <source>
        <dbReference type="ARBA" id="ARBA00032748"/>
    </source>
</evidence>
<dbReference type="PANTHER" id="PTHR31454:SF2">
    <property type="entry name" value="ACTIVE REGULATOR OF SIRT1"/>
    <property type="match status" value="1"/>
</dbReference>
<protein>
    <recommendedName>
        <fullName evidence="3">Active regulator of SIRT1</fullName>
    </recommendedName>
    <alternativeName>
        <fullName evidence="5">40S ribosomal protein S19-binding protein 1</fullName>
    </alternativeName>
</protein>
<proteinExistence type="inferred from homology"/>